<proteinExistence type="predicted"/>
<comment type="caution">
    <text evidence="2">The sequence shown here is derived from an EMBL/GenBank/DDBJ whole genome shotgun (WGS) entry which is preliminary data.</text>
</comment>
<evidence type="ECO:0000313" key="2">
    <source>
        <dbReference type="EMBL" id="EEG26124.1"/>
    </source>
</evidence>
<feature type="compositionally biased region" description="Low complexity" evidence="1">
    <location>
        <begin position="48"/>
        <end position="70"/>
    </location>
</feature>
<protein>
    <submittedName>
        <fullName evidence="2">Uncharacterized protein</fullName>
    </submittedName>
</protein>
<feature type="compositionally biased region" description="Polar residues" evidence="1">
    <location>
        <begin position="1"/>
        <end position="12"/>
    </location>
</feature>
<feature type="region of interest" description="Disordered" evidence="1">
    <location>
        <begin position="1"/>
        <end position="70"/>
    </location>
</feature>
<accession>C0E5S5</accession>
<reference evidence="2 3" key="1">
    <citation type="submission" date="2009-01" db="EMBL/GenBank/DDBJ databases">
        <authorList>
            <person name="Fulton L."/>
            <person name="Clifton S."/>
            <person name="Chinwalla A.T."/>
            <person name="Mitreva M."/>
            <person name="Sodergren E."/>
            <person name="Weinstock G."/>
            <person name="Clifton S."/>
            <person name="Dooling D.J."/>
            <person name="Fulton B."/>
            <person name="Minx P."/>
            <person name="Pepin K.H."/>
            <person name="Johnson M."/>
            <person name="Bhonagiri V."/>
            <person name="Nash W.E."/>
            <person name="Mardis E.R."/>
            <person name="Wilson R.K."/>
        </authorList>
    </citation>
    <scope>NUCLEOTIDE SEQUENCE [LARGE SCALE GENOMIC DNA]</scope>
    <source>
        <strain evidence="2 3">ATCC 33806</strain>
    </source>
</reference>
<dbReference type="AlphaFoldDB" id="C0E5S5"/>
<gene>
    <name evidence="2" type="ORF">CORMATOL_02357</name>
</gene>
<name>C0E5S5_9CORY</name>
<dbReference type="Proteomes" id="UP000006247">
    <property type="component" value="Unassembled WGS sequence"/>
</dbReference>
<evidence type="ECO:0000256" key="1">
    <source>
        <dbReference type="SAM" id="MobiDB-lite"/>
    </source>
</evidence>
<dbReference type="HOGENOM" id="CLU_2381328_0_0_11"/>
<organism evidence="2 3">
    <name type="scientific">Corynebacterium matruchotii ATCC 33806</name>
    <dbReference type="NCBI Taxonomy" id="566549"/>
    <lineage>
        <taxon>Bacteria</taxon>
        <taxon>Bacillati</taxon>
        <taxon>Actinomycetota</taxon>
        <taxon>Actinomycetes</taxon>
        <taxon>Mycobacteriales</taxon>
        <taxon>Corynebacteriaceae</taxon>
        <taxon>Corynebacterium</taxon>
    </lineage>
</organism>
<sequence>MGSSILGSYRNPQQPPTKPKTRNAEALVKKPLAFRQRRQAKGDAVLIPASPAAEPPAAKQSTAKATSASAQEISPMFVNAGSLKRHADASKEHQ</sequence>
<dbReference type="EMBL" id="ACEB01000037">
    <property type="protein sequence ID" value="EEG26124.1"/>
    <property type="molecule type" value="Genomic_DNA"/>
</dbReference>
<evidence type="ECO:0000313" key="3">
    <source>
        <dbReference type="Proteomes" id="UP000006247"/>
    </source>
</evidence>